<comment type="caution">
    <text evidence="1">The sequence shown here is derived from an EMBL/GenBank/DDBJ whole genome shotgun (WGS) entry which is preliminary data.</text>
</comment>
<reference evidence="1 2" key="1">
    <citation type="submission" date="2019-08" db="EMBL/GenBank/DDBJ databases">
        <title>The genome of the soybean aphid Biotype 1, its phylome, world population structure and adaptation to the North American continent.</title>
        <authorList>
            <person name="Giordano R."/>
            <person name="Donthu R.K."/>
            <person name="Hernandez A.G."/>
            <person name="Wright C.L."/>
            <person name="Zimin A.V."/>
        </authorList>
    </citation>
    <scope>NUCLEOTIDE SEQUENCE [LARGE SCALE GENOMIC DNA]</scope>
    <source>
        <tissue evidence="1">Whole aphids</tissue>
    </source>
</reference>
<protein>
    <submittedName>
        <fullName evidence="1">Uncharacterized protein</fullName>
    </submittedName>
</protein>
<gene>
    <name evidence="1" type="ORF">AGLY_011856</name>
</gene>
<proteinExistence type="predicted"/>
<accession>A0A6G0TDL8</accession>
<sequence>VGEKGGFCFNGLNTPKFNINDLYFLNNNKYLKSFENKLLSLRYFFSLKLLEGKLMENLVLYKHKKFYDFSISKLLANFHDFDIFQQLIRNFAFNFQVLWPSEISTFLSYNHIKKSIWSKTGFANCLLLTCIIHQGYPLCYRKPPSKFKIEALFQLEIYTNLTVISSLIIEYNKISDMVEHDDRYYQCKQTKHERLDEISKMWL</sequence>
<evidence type="ECO:0000313" key="2">
    <source>
        <dbReference type="Proteomes" id="UP000475862"/>
    </source>
</evidence>
<organism evidence="1 2">
    <name type="scientific">Aphis glycines</name>
    <name type="common">Soybean aphid</name>
    <dbReference type="NCBI Taxonomy" id="307491"/>
    <lineage>
        <taxon>Eukaryota</taxon>
        <taxon>Metazoa</taxon>
        <taxon>Ecdysozoa</taxon>
        <taxon>Arthropoda</taxon>
        <taxon>Hexapoda</taxon>
        <taxon>Insecta</taxon>
        <taxon>Pterygota</taxon>
        <taxon>Neoptera</taxon>
        <taxon>Paraneoptera</taxon>
        <taxon>Hemiptera</taxon>
        <taxon>Sternorrhyncha</taxon>
        <taxon>Aphidomorpha</taxon>
        <taxon>Aphidoidea</taxon>
        <taxon>Aphididae</taxon>
        <taxon>Aphidini</taxon>
        <taxon>Aphis</taxon>
        <taxon>Aphis</taxon>
    </lineage>
</organism>
<dbReference type="AlphaFoldDB" id="A0A6G0TDL8"/>
<evidence type="ECO:0000313" key="1">
    <source>
        <dbReference type="EMBL" id="KAE9529760.1"/>
    </source>
</evidence>
<dbReference type="Proteomes" id="UP000475862">
    <property type="component" value="Unassembled WGS sequence"/>
</dbReference>
<name>A0A6G0TDL8_APHGL</name>
<feature type="non-terminal residue" evidence="1">
    <location>
        <position position="1"/>
    </location>
</feature>
<dbReference type="EMBL" id="VYZN01000044">
    <property type="protein sequence ID" value="KAE9529760.1"/>
    <property type="molecule type" value="Genomic_DNA"/>
</dbReference>
<keyword evidence="2" id="KW-1185">Reference proteome</keyword>